<dbReference type="Gene3D" id="1.10.8.60">
    <property type="match status" value="1"/>
</dbReference>
<evidence type="ECO:0000313" key="3">
    <source>
        <dbReference type="Proteomes" id="UP000239576"/>
    </source>
</evidence>
<dbReference type="InterPro" id="IPR041569">
    <property type="entry name" value="AAA_lid_3"/>
</dbReference>
<name>A0A2T1EDQ7_9CYAN</name>
<evidence type="ECO:0000313" key="2">
    <source>
        <dbReference type="EMBL" id="PSB30854.1"/>
    </source>
</evidence>
<organism evidence="2 3">
    <name type="scientific">Stenomitos frigidus ULC18</name>
    <dbReference type="NCBI Taxonomy" id="2107698"/>
    <lineage>
        <taxon>Bacteria</taxon>
        <taxon>Bacillati</taxon>
        <taxon>Cyanobacteriota</taxon>
        <taxon>Cyanophyceae</taxon>
        <taxon>Leptolyngbyales</taxon>
        <taxon>Leptolyngbyaceae</taxon>
        <taxon>Stenomitos</taxon>
    </lineage>
</organism>
<accession>A0A2T1EDQ7</accession>
<proteinExistence type="predicted"/>
<evidence type="ECO:0000259" key="1">
    <source>
        <dbReference type="Pfam" id="PF17862"/>
    </source>
</evidence>
<gene>
    <name evidence="2" type="ORF">C7B82_07955</name>
</gene>
<reference evidence="3" key="1">
    <citation type="submission" date="2018-02" db="EMBL/GenBank/DDBJ databases">
        <authorList>
            <person name="Moore K."/>
            <person name="Momper L."/>
        </authorList>
    </citation>
    <scope>NUCLEOTIDE SEQUENCE [LARGE SCALE GENOMIC DNA]</scope>
    <source>
        <strain evidence="3">ULC18</strain>
    </source>
</reference>
<dbReference type="AlphaFoldDB" id="A0A2T1EDQ7"/>
<protein>
    <recommendedName>
        <fullName evidence="1">AAA ATPase AAA+ lid domain-containing protein</fullName>
    </recommendedName>
</protein>
<dbReference type="Pfam" id="PF17862">
    <property type="entry name" value="AAA_lid_3"/>
    <property type="match status" value="1"/>
</dbReference>
<dbReference type="RefSeq" id="WP_106255771.1">
    <property type="nucleotide sequence ID" value="NZ_CAWNSW010000090.1"/>
</dbReference>
<comment type="caution">
    <text evidence="2">The sequence shown here is derived from an EMBL/GenBank/DDBJ whole genome shotgun (WGS) entry which is preliminary data.</text>
</comment>
<dbReference type="EMBL" id="PVWK01000047">
    <property type="protein sequence ID" value="PSB30854.1"/>
    <property type="molecule type" value="Genomic_DNA"/>
</dbReference>
<reference evidence="2 3" key="2">
    <citation type="submission" date="2018-03" db="EMBL/GenBank/DDBJ databases">
        <title>The ancient ancestry and fast evolution of plastids.</title>
        <authorList>
            <person name="Moore K.R."/>
            <person name="Magnabosco C."/>
            <person name="Momper L."/>
            <person name="Gold D.A."/>
            <person name="Bosak T."/>
            <person name="Fournier G.P."/>
        </authorList>
    </citation>
    <scope>NUCLEOTIDE SEQUENCE [LARGE SCALE GENOMIC DNA]</scope>
    <source>
        <strain evidence="2 3">ULC18</strain>
    </source>
</reference>
<dbReference type="Proteomes" id="UP000239576">
    <property type="component" value="Unassembled WGS sequence"/>
</dbReference>
<sequence length="101" mass="11354">MKNGWGLDLQLTVDLPDRHRRLAILKVYNDDRPSVSVDLTSWAAQTEGWNGADLALLSNQAALEAVQRYRAADCTDQSTIQIFTDDFLAAYQLLSKQRQSV</sequence>
<keyword evidence="3" id="KW-1185">Reference proteome</keyword>
<feature type="domain" description="AAA ATPase AAA+ lid" evidence="1">
    <location>
        <begin position="36"/>
        <end position="75"/>
    </location>
</feature>